<dbReference type="Gene3D" id="3.40.50.720">
    <property type="entry name" value="NAD(P)-binding Rossmann-like Domain"/>
    <property type="match status" value="1"/>
</dbReference>
<reference evidence="2" key="1">
    <citation type="submission" date="2016-10" db="EMBL/GenBank/DDBJ databases">
        <authorList>
            <person name="Varghese N."/>
            <person name="Submissions S."/>
        </authorList>
    </citation>
    <scope>NUCLEOTIDE SEQUENCE [LARGE SCALE GENOMIC DNA]</scope>
    <source>
        <strain evidence="2">CGMCC 4.3530</strain>
    </source>
</reference>
<keyword evidence="2" id="KW-1185">Reference proteome</keyword>
<proteinExistence type="predicted"/>
<accession>A0A1H3M8Y7</accession>
<dbReference type="EMBL" id="FNOK01000033">
    <property type="protein sequence ID" value="SDY73063.1"/>
    <property type="molecule type" value="Genomic_DNA"/>
</dbReference>
<gene>
    <name evidence="1" type="ORF">SAMN05216215_1033103</name>
</gene>
<name>A0A1H3M8Y7_9PSEU</name>
<dbReference type="AlphaFoldDB" id="A0A1H3M8Y7"/>
<dbReference type="InterPro" id="IPR051604">
    <property type="entry name" value="Ergot_Alk_Oxidoreductase"/>
</dbReference>
<evidence type="ECO:0000313" key="2">
    <source>
        <dbReference type="Proteomes" id="UP000199529"/>
    </source>
</evidence>
<dbReference type="InterPro" id="IPR036291">
    <property type="entry name" value="NAD(P)-bd_dom_sf"/>
</dbReference>
<evidence type="ECO:0000313" key="1">
    <source>
        <dbReference type="EMBL" id="SDY73063.1"/>
    </source>
</evidence>
<dbReference type="Gene3D" id="3.90.25.10">
    <property type="entry name" value="UDP-galactose 4-epimerase, domain 1"/>
    <property type="match status" value="1"/>
</dbReference>
<dbReference type="STRING" id="418495.SAMN05216215_1033103"/>
<dbReference type="PANTHER" id="PTHR43162:SF1">
    <property type="entry name" value="PRESTALK A DIFFERENTIATION PROTEIN A"/>
    <property type="match status" value="1"/>
</dbReference>
<dbReference type="SUPFAM" id="SSF51735">
    <property type="entry name" value="NAD(P)-binding Rossmann-fold domains"/>
    <property type="match status" value="1"/>
</dbReference>
<dbReference type="Proteomes" id="UP000199529">
    <property type="component" value="Unassembled WGS sequence"/>
</dbReference>
<sequence>MGSLGFCDLARAMTNNTQKTALVLGGTGRTGRRVAAGLAAKGIPVRIGSRSATPRFDWEDRGTWEPVLRDVGSAYVSYQPDLAIPEAAEAVGSFAELAVRNGVRRLVLLSGRGEIGSQRAEQAVQASGAEWTVVRASWFHQNFSEDFLVESVRAGEVVLPVDEVAEPFVDAEDIAEVAVAALTEDGHAGEVYEVTGPRLLTFAEAVGEIAAATGRDVEYLPVTVEQFSAGMAEQGVPAEVVAMLGHLFTEVLDGRNAHLADGVRRALGREPRDFRDYAKRTAPTGVWS</sequence>
<dbReference type="PANTHER" id="PTHR43162">
    <property type="match status" value="1"/>
</dbReference>
<organism evidence="1 2">
    <name type="scientific">Saccharopolyspora shandongensis</name>
    <dbReference type="NCBI Taxonomy" id="418495"/>
    <lineage>
        <taxon>Bacteria</taxon>
        <taxon>Bacillati</taxon>
        <taxon>Actinomycetota</taxon>
        <taxon>Actinomycetes</taxon>
        <taxon>Pseudonocardiales</taxon>
        <taxon>Pseudonocardiaceae</taxon>
        <taxon>Saccharopolyspora</taxon>
    </lineage>
</organism>
<protein>
    <submittedName>
        <fullName evidence="1">Uncharacterized conserved protein YbjT, contains NAD(P)-binding and DUF2867 domains</fullName>
    </submittedName>
</protein>